<dbReference type="Proteomes" id="UP000279194">
    <property type="component" value="Unassembled WGS sequence"/>
</dbReference>
<dbReference type="AlphaFoldDB" id="A0A3L9DVC6"/>
<reference evidence="1 2" key="1">
    <citation type="submission" date="2018-10" db="EMBL/GenBank/DDBJ databases">
        <title>Streptococcus hillyeri sp. nov., isolated from equine tracheal sample.</title>
        <authorList>
            <person name="Macfadyen A.C."/>
            <person name="Waller A."/>
            <person name="Paterson G.K."/>
        </authorList>
    </citation>
    <scope>NUCLEOTIDE SEQUENCE [LARGE SCALE GENOMIC DNA]</scope>
    <source>
        <strain evidence="1 2">28462</strain>
    </source>
</reference>
<evidence type="ECO:0000313" key="2">
    <source>
        <dbReference type="Proteomes" id="UP000279194"/>
    </source>
</evidence>
<accession>A0A3L9DVC6</accession>
<keyword evidence="2" id="KW-1185">Reference proteome</keyword>
<organism evidence="1 2">
    <name type="scientific">Streptococcus hillyeri</name>
    <dbReference type="NCBI Taxonomy" id="2282420"/>
    <lineage>
        <taxon>Bacteria</taxon>
        <taxon>Bacillati</taxon>
        <taxon>Bacillota</taxon>
        <taxon>Bacilli</taxon>
        <taxon>Lactobacillales</taxon>
        <taxon>Streptococcaceae</taxon>
        <taxon>Streptococcus</taxon>
    </lineage>
</organism>
<dbReference type="EMBL" id="RCVM01000010">
    <property type="protein sequence ID" value="RLY03102.1"/>
    <property type="molecule type" value="Genomic_DNA"/>
</dbReference>
<dbReference type="Pfam" id="PF26128">
    <property type="entry name" value="Gad2"/>
    <property type="match status" value="1"/>
</dbReference>
<dbReference type="OrthoDB" id="2615154at2"/>
<sequence length="215" mass="25904">MTFKICDLLNYRQLWWLDKFLIGHKGFIAGGCFKNIFNNERVKDLDIFFESENDFLEAKSYYKQQMKENPAEWKFSYENKNCWSIYSIKEKVRLELIRNTYGKPKQIIQNFDFTITKFAYYKNYDNVDEDNYMAVFEIIYHEDFFEHLHTKRLVVDAGLPYPVSTFNRLMRYAKYGYQPCRETKVKIVTSLAMLDPDNQEDFEEQLGKSLYEGLD</sequence>
<comment type="caution">
    <text evidence="1">The sequence shown here is derived from an EMBL/GenBank/DDBJ whole genome shotgun (WGS) entry which is preliminary data.</text>
</comment>
<protein>
    <submittedName>
        <fullName evidence="1">Uncharacterized protein</fullName>
    </submittedName>
</protein>
<gene>
    <name evidence="1" type="ORF">EAF07_06055</name>
</gene>
<dbReference type="RefSeq" id="WP_121835668.1">
    <property type="nucleotide sequence ID" value="NZ_CP163513.1"/>
</dbReference>
<evidence type="ECO:0000313" key="1">
    <source>
        <dbReference type="EMBL" id="RLY03102.1"/>
    </source>
</evidence>
<name>A0A3L9DVC6_9STRE</name>
<proteinExistence type="predicted"/>